<protein>
    <submittedName>
        <fullName evidence="2">Uncharacterized protein</fullName>
    </submittedName>
</protein>
<sequence length="140" mass="15419">MSQTSSGPPDTELLSPDSPSLHEQGIIPDTSNTAMDTSLTVTREDLANTDFLLSHPAPRRLSEPSIEYLLFFEELLKEAASLYGQRFRIAGSINSQALPKMCAPRLERKHLCTSKNEVGASAQYAHIQEFPPPISPPQKN</sequence>
<accession>A0AAV4T3Q6</accession>
<organism evidence="2 3">
    <name type="scientific">Caerostris darwini</name>
    <dbReference type="NCBI Taxonomy" id="1538125"/>
    <lineage>
        <taxon>Eukaryota</taxon>
        <taxon>Metazoa</taxon>
        <taxon>Ecdysozoa</taxon>
        <taxon>Arthropoda</taxon>
        <taxon>Chelicerata</taxon>
        <taxon>Arachnida</taxon>
        <taxon>Araneae</taxon>
        <taxon>Araneomorphae</taxon>
        <taxon>Entelegynae</taxon>
        <taxon>Araneoidea</taxon>
        <taxon>Araneidae</taxon>
        <taxon>Caerostris</taxon>
    </lineage>
</organism>
<name>A0AAV4T3Q6_9ARAC</name>
<evidence type="ECO:0000313" key="3">
    <source>
        <dbReference type="Proteomes" id="UP001054837"/>
    </source>
</evidence>
<comment type="caution">
    <text evidence="2">The sequence shown here is derived from an EMBL/GenBank/DDBJ whole genome shotgun (WGS) entry which is preliminary data.</text>
</comment>
<evidence type="ECO:0000256" key="1">
    <source>
        <dbReference type="SAM" id="MobiDB-lite"/>
    </source>
</evidence>
<dbReference type="EMBL" id="BPLQ01008986">
    <property type="protein sequence ID" value="GIY40750.1"/>
    <property type="molecule type" value="Genomic_DNA"/>
</dbReference>
<dbReference type="AlphaFoldDB" id="A0AAV4T3Q6"/>
<reference evidence="2 3" key="1">
    <citation type="submission" date="2021-06" db="EMBL/GenBank/DDBJ databases">
        <title>Caerostris darwini draft genome.</title>
        <authorList>
            <person name="Kono N."/>
            <person name="Arakawa K."/>
        </authorList>
    </citation>
    <scope>NUCLEOTIDE SEQUENCE [LARGE SCALE GENOMIC DNA]</scope>
</reference>
<evidence type="ECO:0000313" key="2">
    <source>
        <dbReference type="EMBL" id="GIY40750.1"/>
    </source>
</evidence>
<gene>
    <name evidence="2" type="ORF">CDAR_213521</name>
</gene>
<feature type="region of interest" description="Disordered" evidence="1">
    <location>
        <begin position="1"/>
        <end position="36"/>
    </location>
</feature>
<keyword evidence="3" id="KW-1185">Reference proteome</keyword>
<proteinExistence type="predicted"/>
<dbReference type="Proteomes" id="UP001054837">
    <property type="component" value="Unassembled WGS sequence"/>
</dbReference>